<organism evidence="5 6">
    <name type="scientific">Elizabethkingia meningoseptica</name>
    <name type="common">Chryseobacterium meningosepticum</name>
    <dbReference type="NCBI Taxonomy" id="238"/>
    <lineage>
        <taxon>Bacteria</taxon>
        <taxon>Pseudomonadati</taxon>
        <taxon>Bacteroidota</taxon>
        <taxon>Flavobacteriia</taxon>
        <taxon>Flavobacteriales</taxon>
        <taxon>Weeksellaceae</taxon>
        <taxon>Elizabethkingia</taxon>
    </lineage>
</organism>
<dbReference type="OrthoDB" id="9802264at2"/>
<feature type="domain" description="ABC transporter" evidence="4">
    <location>
        <begin position="3"/>
        <end position="236"/>
    </location>
</feature>
<protein>
    <submittedName>
        <fullName evidence="5">ABC transporter</fullName>
    </submittedName>
</protein>
<dbReference type="RefSeq" id="WP_069215809.1">
    <property type="nucleotide sequence ID" value="NZ_CP016378.1"/>
</dbReference>
<gene>
    <name evidence="5" type="ORF">BMF97_10130</name>
</gene>
<accession>A0A1V3TZE3</accession>
<dbReference type="AlphaFoldDB" id="A0A1V3TZE3"/>
<dbReference type="InterPro" id="IPR050093">
    <property type="entry name" value="ABC_SmlMolc_Importer"/>
</dbReference>
<proteinExistence type="predicted"/>
<dbReference type="eggNOG" id="COG3842">
    <property type="taxonomic scope" value="Bacteria"/>
</dbReference>
<dbReference type="PANTHER" id="PTHR42781:SF4">
    <property type="entry name" value="SPERMIDINE_PUTRESCINE IMPORT ATP-BINDING PROTEIN POTA"/>
    <property type="match status" value="1"/>
</dbReference>
<evidence type="ECO:0000259" key="4">
    <source>
        <dbReference type="PROSITE" id="PS50893"/>
    </source>
</evidence>
<dbReference type="Gene3D" id="3.40.50.300">
    <property type="entry name" value="P-loop containing nucleotide triphosphate hydrolases"/>
    <property type="match status" value="1"/>
</dbReference>
<dbReference type="PANTHER" id="PTHR42781">
    <property type="entry name" value="SPERMIDINE/PUTRESCINE IMPORT ATP-BINDING PROTEIN POTA"/>
    <property type="match status" value="1"/>
</dbReference>
<name>A0A1V3TZE3_ELIME</name>
<evidence type="ECO:0000256" key="1">
    <source>
        <dbReference type="ARBA" id="ARBA00022448"/>
    </source>
</evidence>
<dbReference type="InterPro" id="IPR027417">
    <property type="entry name" value="P-loop_NTPase"/>
</dbReference>
<evidence type="ECO:0000256" key="3">
    <source>
        <dbReference type="ARBA" id="ARBA00022840"/>
    </source>
</evidence>
<dbReference type="InterPro" id="IPR017871">
    <property type="entry name" value="ABC_transporter-like_CS"/>
</dbReference>
<keyword evidence="1" id="KW-0813">Transport</keyword>
<dbReference type="SUPFAM" id="SSF52540">
    <property type="entry name" value="P-loop containing nucleoside triphosphate hydrolases"/>
    <property type="match status" value="1"/>
</dbReference>
<keyword evidence="3" id="KW-0067">ATP-binding</keyword>
<dbReference type="InterPro" id="IPR003439">
    <property type="entry name" value="ABC_transporter-like_ATP-bd"/>
</dbReference>
<dbReference type="InterPro" id="IPR003593">
    <property type="entry name" value="AAA+_ATPase"/>
</dbReference>
<keyword evidence="2" id="KW-0547">Nucleotide-binding</keyword>
<dbReference type="PROSITE" id="PS00211">
    <property type="entry name" value="ABC_TRANSPORTER_1"/>
    <property type="match status" value="1"/>
</dbReference>
<evidence type="ECO:0000256" key="2">
    <source>
        <dbReference type="ARBA" id="ARBA00022741"/>
    </source>
</evidence>
<dbReference type="STRING" id="238.BBD35_00295"/>
<dbReference type="GO" id="GO:0005524">
    <property type="term" value="F:ATP binding"/>
    <property type="evidence" value="ECO:0007669"/>
    <property type="project" value="UniProtKB-KW"/>
</dbReference>
<keyword evidence="6" id="KW-1185">Reference proteome</keyword>
<reference evidence="5 6" key="1">
    <citation type="submission" date="2016-11" db="EMBL/GenBank/DDBJ databases">
        <title>Genome sequence and comparative genomic analysis of clinical strain Elizabethkingia meningoseptica 61421 PRCM.</title>
        <authorList>
            <person name="Wang M."/>
            <person name="Hu S."/>
            <person name="Cao L."/>
            <person name="Jiang T."/>
            <person name="Zhou Y."/>
            <person name="Ming D."/>
        </authorList>
    </citation>
    <scope>NUCLEOTIDE SEQUENCE [LARGE SCALE GENOMIC DNA]</scope>
    <source>
        <strain evidence="5 6">61421 PRCM</strain>
    </source>
</reference>
<evidence type="ECO:0000313" key="6">
    <source>
        <dbReference type="Proteomes" id="UP000188947"/>
    </source>
</evidence>
<evidence type="ECO:0000313" key="5">
    <source>
        <dbReference type="EMBL" id="OOH95189.1"/>
    </source>
</evidence>
<dbReference type="SMART" id="SM00382">
    <property type="entry name" value="AAA"/>
    <property type="match status" value="1"/>
</dbReference>
<dbReference type="EMBL" id="MPOG01000011">
    <property type="protein sequence ID" value="OOH95189.1"/>
    <property type="molecule type" value="Genomic_DNA"/>
</dbReference>
<dbReference type="Pfam" id="PF00005">
    <property type="entry name" value="ABC_tran"/>
    <property type="match status" value="1"/>
</dbReference>
<sequence length="314" mass="36090">MLLSLQGIDFGYSREKLIFNNLHLELEEGKIMALIGESGCGKTTLLNIIYGLSDWYNGKIFFDNREIYGPKANIIPGEKDMKLVAQHYDLMPYSTVYDNVGKFLSNVKLDAKKQKVYELLEIVGMEEYMYEYPKNLSGGQKQRVAIAQALSQLPKLLLLDEPFSNLDFSRKIQLRDKLFAYVREQNISLIISTHDITEILPWIDNVVVLQDGRLIQKDSPEALFRSPYNSYVARLLGEVNILTPEQQESLNLSKWFYFPHQLKFTTDEGIEAEITESGFSGGFYRNIVKIKDHNFIVYSAQKKQGKVNVVFLSE</sequence>
<dbReference type="PROSITE" id="PS50893">
    <property type="entry name" value="ABC_TRANSPORTER_2"/>
    <property type="match status" value="1"/>
</dbReference>
<dbReference type="GO" id="GO:0016887">
    <property type="term" value="F:ATP hydrolysis activity"/>
    <property type="evidence" value="ECO:0007669"/>
    <property type="project" value="InterPro"/>
</dbReference>
<dbReference type="Proteomes" id="UP000188947">
    <property type="component" value="Unassembled WGS sequence"/>
</dbReference>
<comment type="caution">
    <text evidence="5">The sequence shown here is derived from an EMBL/GenBank/DDBJ whole genome shotgun (WGS) entry which is preliminary data.</text>
</comment>